<dbReference type="OrthoDB" id="17730at2"/>
<evidence type="ECO:0000256" key="1">
    <source>
        <dbReference type="SAM" id="Phobius"/>
    </source>
</evidence>
<dbReference type="EMBL" id="LT993738">
    <property type="protein sequence ID" value="SPN73293.1"/>
    <property type="molecule type" value="Genomic_DNA"/>
</dbReference>
<reference evidence="3" key="1">
    <citation type="submission" date="2017-11" db="EMBL/GenBank/DDBJ databases">
        <authorList>
            <person name="Seth-Smith MB H."/>
        </authorList>
    </citation>
    <scope>NUCLEOTIDE SEQUENCE [LARGE SCALE GENOMIC DNA]</scope>
</reference>
<name>A0A2R8FA51_9CHLA</name>
<sequence>MGDAKVERPTYNGSSLILKTSVAQEVFKQHRKAFYLLLIASIIVLVAIGISFCIFPEYVIAFVLTIVFFVLGISIALFFLMRGLRFSLNDRLWLSEKGYALSQNELGPFLDVRLVREILEKSPYIKSRALLPLADISEDPGQAAVVLLSPWTFFSSMDSSALFPIPQQEGDEYTDHTFPLLSRLERTSLLVLLSVFTLNDIRKDSIPLDEQNFFPFVSKKAKDYGVQDLKYKVISWLKEISLELEPDINFQVSRALFSAYRYLRRPDLTSLELERLHLISCFQGNLVHYLSLFVNPKDLSDPEFLNICKHVEWDKFIAACKAAFLKNPKGIYIEHVKQFLLSNI</sequence>
<accession>A0A2R8FA51</accession>
<dbReference type="RefSeq" id="WP_108896278.1">
    <property type="nucleotide sequence ID" value="NZ_LT993738.1"/>
</dbReference>
<dbReference type="Proteomes" id="UP000244926">
    <property type="component" value="Chromosome I"/>
</dbReference>
<feature type="transmembrane region" description="Helical" evidence="1">
    <location>
        <begin position="33"/>
        <end position="52"/>
    </location>
</feature>
<evidence type="ECO:0000313" key="3">
    <source>
        <dbReference type="Proteomes" id="UP000244926"/>
    </source>
</evidence>
<keyword evidence="1" id="KW-0472">Membrane</keyword>
<keyword evidence="3" id="KW-1185">Reference proteome</keyword>
<protein>
    <submittedName>
        <fullName evidence="2">Uncharacterized protein</fullName>
    </submittedName>
</protein>
<gene>
    <name evidence="2" type="ORF">C10C_0108</name>
</gene>
<organism evidence="2 3">
    <name type="scientific">Chlamydia serpentis</name>
    <dbReference type="NCBI Taxonomy" id="1967782"/>
    <lineage>
        <taxon>Bacteria</taxon>
        <taxon>Pseudomonadati</taxon>
        <taxon>Chlamydiota</taxon>
        <taxon>Chlamydiia</taxon>
        <taxon>Chlamydiales</taxon>
        <taxon>Chlamydiaceae</taxon>
        <taxon>Chlamydia/Chlamydophila group</taxon>
        <taxon>Chlamydia</taxon>
    </lineage>
</organism>
<keyword evidence="1" id="KW-1133">Transmembrane helix</keyword>
<feature type="transmembrane region" description="Helical" evidence="1">
    <location>
        <begin position="58"/>
        <end position="81"/>
    </location>
</feature>
<keyword evidence="1" id="KW-0812">Transmembrane</keyword>
<evidence type="ECO:0000313" key="2">
    <source>
        <dbReference type="EMBL" id="SPN73293.1"/>
    </source>
</evidence>
<proteinExistence type="predicted"/>
<dbReference type="KEGG" id="csee:C10C_0108"/>
<dbReference type="AlphaFoldDB" id="A0A2R8FA51"/>